<dbReference type="InterPro" id="IPR004499">
    <property type="entry name" value="Pro-tRNA-ligase_IIa_arc-type"/>
</dbReference>
<sequence length="261" mass="29695">MGEALRDYGVDDTYFPMFVSKNALEQEKSHIADFAPEVAWVTKSGDSDMAEPIAIRPTSETIIYPAFAKWIKSHRDLPLKVNQWSNIVRWEFKHPTPFLRTREFLWQEGHTAFADKAEAEKEVLQILDLYKDPRLLMHASGCRKTEREKFPGGDYTTTVEVFIGASGRAIQGATSHHLGQNFSRIFEVVFEHPETRQPCYVYQNSWGLTTRTIGVMVMVHADNQGLVLPPRLAIPEQGLAERLTGLLDQIHSQMLAHATEQ</sequence>
<evidence type="ECO:0000259" key="8">
    <source>
        <dbReference type="PROSITE" id="PS50862"/>
    </source>
</evidence>
<dbReference type="SUPFAM" id="SSF55681">
    <property type="entry name" value="Class II aaRS and biotin synthetases"/>
    <property type="match status" value="1"/>
</dbReference>
<dbReference type="InterPro" id="IPR002316">
    <property type="entry name" value="Pro-tRNA-ligase_IIa"/>
</dbReference>
<keyword evidence="10" id="KW-1185">Reference proteome</keyword>
<dbReference type="PRINTS" id="PR01046">
    <property type="entry name" value="TRNASYNTHPRO"/>
</dbReference>
<dbReference type="PANTHER" id="PTHR43382">
    <property type="entry name" value="PROLYL-TRNA SYNTHETASE"/>
    <property type="match status" value="1"/>
</dbReference>
<dbReference type="AlphaFoldDB" id="A0A3P6TL65"/>
<dbReference type="PANTHER" id="PTHR43382:SF2">
    <property type="entry name" value="BIFUNCTIONAL GLUTAMATE_PROLINE--TRNA LIGASE"/>
    <property type="match status" value="1"/>
</dbReference>
<gene>
    <name evidence="9" type="ORF">DILT_LOCUS3549</name>
</gene>
<dbReference type="InterPro" id="IPR045864">
    <property type="entry name" value="aa-tRNA-synth_II/BPL/LPL"/>
</dbReference>
<dbReference type="EC" id="6.1.1.15" evidence="1"/>
<accession>A0A3P6TL65</accession>
<dbReference type="Gene3D" id="3.30.930.10">
    <property type="entry name" value="Bira Bifunctional Protein, Domain 2"/>
    <property type="match status" value="1"/>
</dbReference>
<dbReference type="OrthoDB" id="1350766at2759"/>
<dbReference type="InterPro" id="IPR002314">
    <property type="entry name" value="aa-tRNA-synt_IIb"/>
</dbReference>
<evidence type="ECO:0000313" key="10">
    <source>
        <dbReference type="Proteomes" id="UP000281553"/>
    </source>
</evidence>
<reference evidence="9 10" key="1">
    <citation type="submission" date="2018-11" db="EMBL/GenBank/DDBJ databases">
        <authorList>
            <consortium name="Pathogen Informatics"/>
        </authorList>
    </citation>
    <scope>NUCLEOTIDE SEQUENCE [LARGE SCALE GENOMIC DNA]</scope>
</reference>
<dbReference type="InterPro" id="IPR006195">
    <property type="entry name" value="aa-tRNA-synth_II"/>
</dbReference>
<evidence type="ECO:0000256" key="1">
    <source>
        <dbReference type="ARBA" id="ARBA00012831"/>
    </source>
</evidence>
<evidence type="ECO:0000256" key="2">
    <source>
        <dbReference type="ARBA" id="ARBA00022598"/>
    </source>
</evidence>
<dbReference type="GO" id="GO:0004827">
    <property type="term" value="F:proline-tRNA ligase activity"/>
    <property type="evidence" value="ECO:0007669"/>
    <property type="project" value="UniProtKB-EC"/>
</dbReference>
<keyword evidence="4" id="KW-0067">ATP-binding</keyword>
<dbReference type="EMBL" id="UYRU01043844">
    <property type="protein sequence ID" value="VDK84099.1"/>
    <property type="molecule type" value="Genomic_DNA"/>
</dbReference>
<dbReference type="PROSITE" id="PS50862">
    <property type="entry name" value="AA_TRNA_LIGASE_II"/>
    <property type="match status" value="1"/>
</dbReference>
<dbReference type="Proteomes" id="UP000281553">
    <property type="component" value="Unassembled WGS sequence"/>
</dbReference>
<evidence type="ECO:0000256" key="4">
    <source>
        <dbReference type="ARBA" id="ARBA00022840"/>
    </source>
</evidence>
<dbReference type="GO" id="GO:0017101">
    <property type="term" value="C:aminoacyl-tRNA synthetase multienzyme complex"/>
    <property type="evidence" value="ECO:0007669"/>
    <property type="project" value="TreeGrafter"/>
</dbReference>
<dbReference type="GO" id="GO:0005737">
    <property type="term" value="C:cytoplasm"/>
    <property type="evidence" value="ECO:0007669"/>
    <property type="project" value="InterPro"/>
</dbReference>
<name>A0A3P6TL65_DIBLA</name>
<evidence type="ECO:0000313" key="9">
    <source>
        <dbReference type="EMBL" id="VDK84099.1"/>
    </source>
</evidence>
<proteinExistence type="predicted"/>
<feature type="non-terminal residue" evidence="9">
    <location>
        <position position="261"/>
    </location>
</feature>
<dbReference type="GO" id="GO:0005524">
    <property type="term" value="F:ATP binding"/>
    <property type="evidence" value="ECO:0007669"/>
    <property type="project" value="UniProtKB-KW"/>
</dbReference>
<evidence type="ECO:0000256" key="6">
    <source>
        <dbReference type="ARBA" id="ARBA00029731"/>
    </source>
</evidence>
<comment type="catalytic activity">
    <reaction evidence="7">
        <text>tRNA(Pro) + L-proline + ATP = L-prolyl-tRNA(Pro) + AMP + diphosphate</text>
        <dbReference type="Rhea" id="RHEA:14305"/>
        <dbReference type="Rhea" id="RHEA-COMP:9700"/>
        <dbReference type="Rhea" id="RHEA-COMP:9702"/>
        <dbReference type="ChEBI" id="CHEBI:30616"/>
        <dbReference type="ChEBI" id="CHEBI:33019"/>
        <dbReference type="ChEBI" id="CHEBI:60039"/>
        <dbReference type="ChEBI" id="CHEBI:78442"/>
        <dbReference type="ChEBI" id="CHEBI:78532"/>
        <dbReference type="ChEBI" id="CHEBI:456215"/>
        <dbReference type="EC" id="6.1.1.15"/>
    </reaction>
</comment>
<dbReference type="Pfam" id="PF00587">
    <property type="entry name" value="tRNA-synt_2b"/>
    <property type="match status" value="1"/>
</dbReference>
<keyword evidence="3" id="KW-0547">Nucleotide-binding</keyword>
<organism evidence="9 10">
    <name type="scientific">Dibothriocephalus latus</name>
    <name type="common">Fish tapeworm</name>
    <name type="synonym">Diphyllobothrium latum</name>
    <dbReference type="NCBI Taxonomy" id="60516"/>
    <lineage>
        <taxon>Eukaryota</taxon>
        <taxon>Metazoa</taxon>
        <taxon>Spiralia</taxon>
        <taxon>Lophotrochozoa</taxon>
        <taxon>Platyhelminthes</taxon>
        <taxon>Cestoda</taxon>
        <taxon>Eucestoda</taxon>
        <taxon>Diphyllobothriidea</taxon>
        <taxon>Diphyllobothriidae</taxon>
        <taxon>Dibothriocephalus</taxon>
    </lineage>
</organism>
<dbReference type="GO" id="GO:0006433">
    <property type="term" value="P:prolyl-tRNA aminoacylation"/>
    <property type="evidence" value="ECO:0007669"/>
    <property type="project" value="InterPro"/>
</dbReference>
<feature type="domain" description="Aminoacyl-transfer RNA synthetases class-II family profile" evidence="8">
    <location>
        <begin position="1"/>
        <end position="229"/>
    </location>
</feature>
<evidence type="ECO:0000256" key="7">
    <source>
        <dbReference type="ARBA" id="ARBA00047671"/>
    </source>
</evidence>
<keyword evidence="2" id="KW-0436">Ligase</keyword>
<evidence type="ECO:0000256" key="3">
    <source>
        <dbReference type="ARBA" id="ARBA00022741"/>
    </source>
</evidence>
<keyword evidence="5" id="KW-0030">Aminoacyl-tRNA synthetase</keyword>
<protein>
    <recommendedName>
        <fullName evidence="1">proline--tRNA ligase</fullName>
        <ecNumber evidence="1">6.1.1.15</ecNumber>
    </recommendedName>
    <alternativeName>
        <fullName evidence="6">Prolyl-tRNA synthetase</fullName>
    </alternativeName>
</protein>
<evidence type="ECO:0000256" key="5">
    <source>
        <dbReference type="ARBA" id="ARBA00023146"/>
    </source>
</evidence>